<keyword evidence="1" id="KW-0547">Nucleotide-binding</keyword>
<dbReference type="InterPro" id="IPR000719">
    <property type="entry name" value="Prot_kinase_dom"/>
</dbReference>
<dbReference type="InterPro" id="IPR017441">
    <property type="entry name" value="Protein_kinase_ATP_BS"/>
</dbReference>
<dbReference type="Pfam" id="PF00069">
    <property type="entry name" value="Pkinase"/>
    <property type="match status" value="1"/>
</dbReference>
<dbReference type="EMBL" id="CAUYUJ010019392">
    <property type="protein sequence ID" value="CAK0890784.1"/>
    <property type="molecule type" value="Genomic_DNA"/>
</dbReference>
<gene>
    <name evidence="3" type="ORF">PCOR1329_LOCUS70887</name>
</gene>
<name>A0ABN9WYT5_9DINO</name>
<feature type="domain" description="Protein kinase" evidence="2">
    <location>
        <begin position="43"/>
        <end position="135"/>
    </location>
</feature>
<accession>A0ABN9WYT5</accession>
<dbReference type="Gene3D" id="3.30.200.20">
    <property type="entry name" value="Phosphorylase Kinase, domain 1"/>
    <property type="match status" value="1"/>
</dbReference>
<evidence type="ECO:0000313" key="4">
    <source>
        <dbReference type="Proteomes" id="UP001189429"/>
    </source>
</evidence>
<dbReference type="Proteomes" id="UP001189429">
    <property type="component" value="Unassembled WGS sequence"/>
</dbReference>
<dbReference type="PROSITE" id="PS50011">
    <property type="entry name" value="PROTEIN_KINASE_DOM"/>
    <property type="match status" value="1"/>
</dbReference>
<dbReference type="InterPro" id="IPR011009">
    <property type="entry name" value="Kinase-like_dom_sf"/>
</dbReference>
<dbReference type="PANTHER" id="PTHR24347">
    <property type="entry name" value="SERINE/THREONINE-PROTEIN KINASE"/>
    <property type="match status" value="1"/>
</dbReference>
<proteinExistence type="predicted"/>
<sequence>MGGSSSTAKGLDQAQRNASLRQGKVAISGRYHKLPRRMEDEYKLDSKVLGTGYNGSVFLAEHRETKLKYAVKGFHLHGLNSEKREELESEAEIFLSMDHPHVARLVAVYEDEKMLNLVRPLLCLMQLSLRRVGAD</sequence>
<comment type="caution">
    <text evidence="3">The sequence shown here is derived from an EMBL/GenBank/DDBJ whole genome shotgun (WGS) entry which is preliminary data.</text>
</comment>
<reference evidence="3" key="1">
    <citation type="submission" date="2023-10" db="EMBL/GenBank/DDBJ databases">
        <authorList>
            <person name="Chen Y."/>
            <person name="Shah S."/>
            <person name="Dougan E. K."/>
            <person name="Thang M."/>
            <person name="Chan C."/>
        </authorList>
    </citation>
    <scope>NUCLEOTIDE SEQUENCE [LARGE SCALE GENOMIC DNA]</scope>
</reference>
<dbReference type="SUPFAM" id="SSF56112">
    <property type="entry name" value="Protein kinase-like (PK-like)"/>
    <property type="match status" value="1"/>
</dbReference>
<evidence type="ECO:0000259" key="2">
    <source>
        <dbReference type="PROSITE" id="PS50011"/>
    </source>
</evidence>
<keyword evidence="1" id="KW-0067">ATP-binding</keyword>
<evidence type="ECO:0000256" key="1">
    <source>
        <dbReference type="PROSITE-ProRule" id="PRU10141"/>
    </source>
</evidence>
<dbReference type="PROSITE" id="PS00107">
    <property type="entry name" value="PROTEIN_KINASE_ATP"/>
    <property type="match status" value="1"/>
</dbReference>
<protein>
    <recommendedName>
        <fullName evidence="2">Protein kinase domain-containing protein</fullName>
    </recommendedName>
</protein>
<keyword evidence="4" id="KW-1185">Reference proteome</keyword>
<feature type="binding site" evidence="1">
    <location>
        <position position="72"/>
    </location>
    <ligand>
        <name>ATP</name>
        <dbReference type="ChEBI" id="CHEBI:30616"/>
    </ligand>
</feature>
<organism evidence="3 4">
    <name type="scientific">Prorocentrum cordatum</name>
    <dbReference type="NCBI Taxonomy" id="2364126"/>
    <lineage>
        <taxon>Eukaryota</taxon>
        <taxon>Sar</taxon>
        <taxon>Alveolata</taxon>
        <taxon>Dinophyceae</taxon>
        <taxon>Prorocentrales</taxon>
        <taxon>Prorocentraceae</taxon>
        <taxon>Prorocentrum</taxon>
    </lineage>
</organism>
<evidence type="ECO:0000313" key="3">
    <source>
        <dbReference type="EMBL" id="CAK0890784.1"/>
    </source>
</evidence>